<feature type="transmembrane region" description="Helical" evidence="2">
    <location>
        <begin position="52"/>
        <end position="74"/>
    </location>
</feature>
<organism evidence="4 5">
    <name type="scientific">Telluria antibiotica</name>
    <dbReference type="NCBI Taxonomy" id="2717319"/>
    <lineage>
        <taxon>Bacteria</taxon>
        <taxon>Pseudomonadati</taxon>
        <taxon>Pseudomonadota</taxon>
        <taxon>Betaproteobacteria</taxon>
        <taxon>Burkholderiales</taxon>
        <taxon>Oxalobacteraceae</taxon>
        <taxon>Telluria group</taxon>
        <taxon>Telluria</taxon>
    </lineage>
</organism>
<keyword evidence="2" id="KW-0812">Transmembrane</keyword>
<protein>
    <submittedName>
        <fullName evidence="4">Polysaccharide biosynthesis protein</fullName>
    </submittedName>
</protein>
<keyword evidence="5" id="KW-1185">Reference proteome</keyword>
<evidence type="ECO:0000313" key="5">
    <source>
        <dbReference type="Proteomes" id="UP000716322"/>
    </source>
</evidence>
<dbReference type="RefSeq" id="WP_166855715.1">
    <property type="nucleotide sequence ID" value="NZ_JAAQOM010000001.1"/>
</dbReference>
<evidence type="ECO:0000256" key="1">
    <source>
        <dbReference type="ARBA" id="ARBA00007430"/>
    </source>
</evidence>
<dbReference type="CDD" id="cd05237">
    <property type="entry name" value="UDP_invert_4-6DH_SDR_e"/>
    <property type="match status" value="1"/>
</dbReference>
<keyword evidence="2" id="KW-0472">Membrane</keyword>
<comment type="caution">
    <text evidence="4">The sequence shown here is derived from an EMBL/GenBank/DDBJ whole genome shotgun (WGS) entry which is preliminary data.</text>
</comment>
<name>A0ABX0P6Q7_9BURK</name>
<dbReference type="Proteomes" id="UP000716322">
    <property type="component" value="Unassembled WGS sequence"/>
</dbReference>
<dbReference type="Pfam" id="PF02719">
    <property type="entry name" value="Polysacc_synt_2"/>
    <property type="match status" value="1"/>
</dbReference>
<dbReference type="Pfam" id="PF13727">
    <property type="entry name" value="CoA_binding_3"/>
    <property type="match status" value="1"/>
</dbReference>
<dbReference type="PANTHER" id="PTHR43318">
    <property type="entry name" value="UDP-N-ACETYLGLUCOSAMINE 4,6-DEHYDRATASE"/>
    <property type="match status" value="1"/>
</dbReference>
<feature type="domain" description="Polysaccharide biosynthesis protein CapD-like" evidence="3">
    <location>
        <begin position="286"/>
        <end position="576"/>
    </location>
</feature>
<feature type="transmembrane region" description="Helical" evidence="2">
    <location>
        <begin position="86"/>
        <end position="104"/>
    </location>
</feature>
<dbReference type="InterPro" id="IPR051203">
    <property type="entry name" value="Polysaccharide_Synthase-Rel"/>
</dbReference>
<feature type="transmembrane region" description="Helical" evidence="2">
    <location>
        <begin position="110"/>
        <end position="129"/>
    </location>
</feature>
<proteinExistence type="inferred from homology"/>
<dbReference type="InterPro" id="IPR036291">
    <property type="entry name" value="NAD(P)-bd_dom_sf"/>
</dbReference>
<keyword evidence="2" id="KW-1133">Transmembrane helix</keyword>
<evidence type="ECO:0000256" key="2">
    <source>
        <dbReference type="SAM" id="Phobius"/>
    </source>
</evidence>
<evidence type="ECO:0000313" key="4">
    <source>
        <dbReference type="EMBL" id="NIA52303.1"/>
    </source>
</evidence>
<dbReference type="InterPro" id="IPR003869">
    <property type="entry name" value="Polysac_CapD-like"/>
</dbReference>
<accession>A0ABX0P6Q7</accession>
<gene>
    <name evidence="4" type="ORF">HAV22_01375</name>
</gene>
<sequence length="643" mass="69137">MTDTSQRIGQRLAARLVALDRPTKLGLMLGVDSLALAASMALAALVSGQTVAALALTVLAVSGGLAALAVARLYRSVTRYLVWRSLAFASAGLLLLTVGLGLSASRAGSLAPWSFALGFGAAAMTYLWLSRLCVRILLQQRSTPHAQPVAIYGAGEAGAQLARAMTSSREFRPICFFDEKSAFIHRSVAGLEVFPVSALQEQVARHRIGSIVIALPSSSPLRMRALTRKLVQAGVRVRWFRNLLDMHEQGEVRGTLSEIRLEHLLGRIPVAPDMRLFGQCVQGKNVLVTGAGGSIGAELCRQICALQPGRLDLIDHSEFALYTITAELRRRWPRVAVHAHLGSVCNAALLKRVIASAATNTIYHAAAYKHVPIVEANVVEGIRNNVLGSMAIAHAAHEGGVTTCVLVSSDKAVRPTNVMGASKRIAELVFQAAAAVPGTVTRFSMVRFGNVLGSSGSVVPLFQQQIARGGPLTITHPEIIRYFMLITEAAQLVVQAGAMARGGEVFVLDMGEPVRILDLARTMIGLSGLTERNGRNPDGDIEIEYIGLFPGEKLYEELLIGDGAEPSDHPAILRVREPALVGPELTRRIEQLLLACQSNDRRQIDVTLRALVPEFRTAPERPSRPVTTAVQREVSHAVNTVRA</sequence>
<dbReference type="PANTHER" id="PTHR43318:SF1">
    <property type="entry name" value="POLYSACCHARIDE BIOSYNTHESIS PROTEIN EPSC-RELATED"/>
    <property type="match status" value="1"/>
</dbReference>
<comment type="similarity">
    <text evidence="1">Belongs to the polysaccharide synthase family.</text>
</comment>
<reference evidence="4 5" key="1">
    <citation type="submission" date="2020-03" db="EMBL/GenBank/DDBJ databases">
        <title>Genome sequence of strain Massilia sp. TW-1.</title>
        <authorList>
            <person name="Chaudhary D.K."/>
        </authorList>
    </citation>
    <scope>NUCLEOTIDE SEQUENCE [LARGE SCALE GENOMIC DNA]</scope>
    <source>
        <strain evidence="4 5">TW-1</strain>
    </source>
</reference>
<dbReference type="Gene3D" id="3.40.50.720">
    <property type="entry name" value="NAD(P)-binding Rossmann-like Domain"/>
    <property type="match status" value="2"/>
</dbReference>
<feature type="transmembrane region" description="Helical" evidence="2">
    <location>
        <begin position="25"/>
        <end position="46"/>
    </location>
</feature>
<dbReference type="SUPFAM" id="SSF51735">
    <property type="entry name" value="NAD(P)-binding Rossmann-fold domains"/>
    <property type="match status" value="2"/>
</dbReference>
<dbReference type="EMBL" id="JAAQOM010000001">
    <property type="protein sequence ID" value="NIA52303.1"/>
    <property type="molecule type" value="Genomic_DNA"/>
</dbReference>
<evidence type="ECO:0000259" key="3">
    <source>
        <dbReference type="Pfam" id="PF02719"/>
    </source>
</evidence>